<dbReference type="Proteomes" id="UP000245431">
    <property type="component" value="Chromosome PVE_r1"/>
</dbReference>
<evidence type="ECO:0000313" key="2">
    <source>
        <dbReference type="Proteomes" id="UP000245431"/>
    </source>
</evidence>
<name>A0A1D3JWT5_PSEVE</name>
<gene>
    <name evidence="1" type="ORF">PVE_R1G2663</name>
</gene>
<reference evidence="2" key="1">
    <citation type="submission" date="2016-07" db="EMBL/GenBank/DDBJ databases">
        <authorList>
            <person name="Florea S."/>
            <person name="Webb J.S."/>
            <person name="Jaromczyk J."/>
            <person name="Schardl C.L."/>
        </authorList>
    </citation>
    <scope>NUCLEOTIDE SEQUENCE [LARGE SCALE GENOMIC DNA]</scope>
    <source>
        <strain evidence="2">1YdBTEX2</strain>
    </source>
</reference>
<dbReference type="AlphaFoldDB" id="A0A1D3JWT5"/>
<organism evidence="1 2">
    <name type="scientific">Pseudomonas veronii 1YdBTEX2</name>
    <dbReference type="NCBI Taxonomy" id="1295141"/>
    <lineage>
        <taxon>Bacteria</taxon>
        <taxon>Pseudomonadati</taxon>
        <taxon>Pseudomonadota</taxon>
        <taxon>Gammaproteobacteria</taxon>
        <taxon>Pseudomonadales</taxon>
        <taxon>Pseudomonadaceae</taxon>
        <taxon>Pseudomonas</taxon>
    </lineage>
</organism>
<proteinExistence type="predicted"/>
<sequence>MTALWMEHASVHMQRVTQTSAALLLLLNLSGCAQNQTLAPPPGGEQVSIVVKVPQNLAAEPMQVMYRSEKCPIKRSGPDWTTYEEDGYLSTMVQPQQQGQSDLYEAKLPINGGSRCQWQLSNVTFGVTYANTTHFGENVKAGPGGGVIVMFDQHLPQQRSAFQPTIEVSGDLLIRKDYYPRVSEHFLGGHEKLARLFGEGEIYLYYRAKNARQVVFEPVLHANYVLYSVGPKVKKEGNYTRYTYPDGSVVADGRDPSFKKLQSIRLTAEKVR</sequence>
<accession>A0A1D3JWT5</accession>
<evidence type="ECO:0000313" key="1">
    <source>
        <dbReference type="EMBL" id="SBW80548.1"/>
    </source>
</evidence>
<protein>
    <submittedName>
        <fullName evidence="1">Uncharacterized protein</fullName>
    </submittedName>
</protein>
<dbReference type="EMBL" id="LT599583">
    <property type="protein sequence ID" value="SBW80548.1"/>
    <property type="molecule type" value="Genomic_DNA"/>
</dbReference>